<feature type="region of interest" description="Disordered" evidence="5">
    <location>
        <begin position="524"/>
        <end position="574"/>
    </location>
</feature>
<dbReference type="PRINTS" id="PR00447">
    <property type="entry name" value="NATRESASSCMP"/>
</dbReference>
<feature type="compositionally biased region" description="Polar residues" evidence="5">
    <location>
        <begin position="552"/>
        <end position="573"/>
    </location>
</feature>
<feature type="transmembrane region" description="Helical" evidence="6">
    <location>
        <begin position="91"/>
        <end position="116"/>
    </location>
</feature>
<evidence type="ECO:0000313" key="8">
    <source>
        <dbReference type="EMBL" id="QWU86506.1"/>
    </source>
</evidence>
<dbReference type="Proteomes" id="UP000825434">
    <property type="component" value="Chromosome 1"/>
</dbReference>
<feature type="domain" description="SRP9" evidence="7">
    <location>
        <begin position="633"/>
        <end position="709"/>
    </location>
</feature>
<dbReference type="InterPro" id="IPR039432">
    <property type="entry name" value="SRP9_dom"/>
</dbReference>
<feature type="transmembrane region" description="Helical" evidence="6">
    <location>
        <begin position="48"/>
        <end position="70"/>
    </location>
</feature>
<dbReference type="Pfam" id="PF05486">
    <property type="entry name" value="SRP9-21"/>
    <property type="match status" value="1"/>
</dbReference>
<evidence type="ECO:0000313" key="9">
    <source>
        <dbReference type="Proteomes" id="UP000825434"/>
    </source>
</evidence>
<comment type="subcellular location">
    <subcellularLocation>
        <location evidence="1">Membrane</location>
        <topology evidence="1">Multi-pass membrane protein</topology>
    </subcellularLocation>
</comment>
<dbReference type="NCBIfam" id="NF037982">
    <property type="entry name" value="Nramp_1"/>
    <property type="match status" value="1"/>
</dbReference>
<proteinExistence type="predicted"/>
<feature type="transmembrane region" description="Helical" evidence="6">
    <location>
        <begin position="594"/>
        <end position="619"/>
    </location>
</feature>
<keyword evidence="2 6" id="KW-0812">Transmembrane</keyword>
<accession>A0ABX8I059</accession>
<dbReference type="Pfam" id="PF01566">
    <property type="entry name" value="Nramp"/>
    <property type="match status" value="2"/>
</dbReference>
<feature type="transmembrane region" description="Helical" evidence="6">
    <location>
        <begin position="439"/>
        <end position="458"/>
    </location>
</feature>
<keyword evidence="3 6" id="KW-1133">Transmembrane helix</keyword>
<keyword evidence="4 6" id="KW-0472">Membrane</keyword>
<feature type="transmembrane region" description="Helical" evidence="6">
    <location>
        <begin position="409"/>
        <end position="427"/>
    </location>
</feature>
<protein>
    <recommendedName>
        <fullName evidence="7">SRP9 domain-containing protein</fullName>
    </recommendedName>
</protein>
<sequence length="784" mass="86135">MPGLQGIWGVLRKYMRFIGPGLMVSVAYMDPGNYSTAVAAGSAFQYKLLFSIFLSNCLAAFLQTLSAKLGAVTGLDLAANCKENLPHRLNIFIYVLAEIAIIATDLAEVVGTAIALNILFNIPLALGVIITMVDVLIVLMAYRPNGPLLFIRIFESFVSVLVGATVVCFAIQLFQVSKEPNFSFIEVLKGFLPNEKVIDTSEREGGNGLFLSLAIMGATVMPHSLYLGSGLVQARLKDFDIKHGYYTPPKQVEEVPPESFEEERVNLTGEEYATAVGAKEEEEYYRPSVHAINDTMAYTIAELVISLFTVALFVNSTILIVAGATVGTKSKRDDDHEDSDSDDDEGSDNADLFTIYNLLSTHLSQTAGFVFVLALLCSGQSAGVVCTLAGQMVSEGFLSWSFPPVIRRLVTRALAIFPCIMVVSFTGRDGLSRTLNASQVVLSILLPVVTAPLIYFTCSKKIMSVPILVRDGDEDVDTIFEEELSFGSDSNTQNTVVPQRNRYSVGEPAIRLQDLRKAHPCVGWEDETDDESHERQNMVSQQSRSGAHLPTLASTQRTESTNPPSYTANPDSIDTSDEDIFRIKGYSDMSNGPWMTFFAITSWSFVTLLNIVLIGSWVLGYDNFSDYCLKQAMESFIESSAELFEAFPSATVTITYSNKTKKSKDNAAPVHSVKFKCSEPQSGKSIQYSTRKGKELSRLLTYFGPRGVSTKRKAEATVTEEPAQKQQKTEIVGVASVMSNNKFEEPQVEAEEPTREQTPVPEEKEKTPQAPSSKSKKKKKGKKK</sequence>
<evidence type="ECO:0000256" key="3">
    <source>
        <dbReference type="ARBA" id="ARBA00022989"/>
    </source>
</evidence>
<dbReference type="PANTHER" id="PTHR11706:SF50">
    <property type="entry name" value="MANGANESE TRANSPORTER SMF2"/>
    <property type="match status" value="1"/>
</dbReference>
<feature type="transmembrane region" description="Helical" evidence="6">
    <location>
        <begin position="149"/>
        <end position="174"/>
    </location>
</feature>
<keyword evidence="9" id="KW-1185">Reference proteome</keyword>
<evidence type="ECO:0000256" key="4">
    <source>
        <dbReference type="ARBA" id="ARBA00023136"/>
    </source>
</evidence>
<evidence type="ECO:0000256" key="5">
    <source>
        <dbReference type="SAM" id="MobiDB-lite"/>
    </source>
</evidence>
<organism evidence="8 9">
    <name type="scientific">Candidozyma haemuli</name>
    <dbReference type="NCBI Taxonomy" id="45357"/>
    <lineage>
        <taxon>Eukaryota</taxon>
        <taxon>Fungi</taxon>
        <taxon>Dikarya</taxon>
        <taxon>Ascomycota</taxon>
        <taxon>Saccharomycotina</taxon>
        <taxon>Pichiomycetes</taxon>
        <taxon>Metschnikowiaceae</taxon>
        <taxon>Candidozyma</taxon>
    </lineage>
</organism>
<name>A0ABX8I059_9ASCO</name>
<gene>
    <name evidence="8" type="ORF">CA3LBN_000724</name>
</gene>
<evidence type="ECO:0000256" key="6">
    <source>
        <dbReference type="SAM" id="Phobius"/>
    </source>
</evidence>
<feature type="compositionally biased region" description="Basic residues" evidence="5">
    <location>
        <begin position="774"/>
        <end position="784"/>
    </location>
</feature>
<reference evidence="8 9" key="1">
    <citation type="submission" date="2021-06" db="EMBL/GenBank/DDBJ databases">
        <title>Candida outbreak in Lebanon.</title>
        <authorList>
            <person name="Finianos M."/>
        </authorList>
    </citation>
    <scope>NUCLEOTIDE SEQUENCE [LARGE SCALE GENOMIC DNA]</scope>
    <source>
        <strain evidence="8">CA3LBN</strain>
    </source>
</reference>
<feature type="transmembrane region" description="Helical" evidence="6">
    <location>
        <begin position="209"/>
        <end position="227"/>
    </location>
</feature>
<feature type="transmembrane region" description="Helical" evidence="6">
    <location>
        <begin position="122"/>
        <end position="142"/>
    </location>
</feature>
<evidence type="ECO:0000256" key="2">
    <source>
        <dbReference type="ARBA" id="ARBA00022692"/>
    </source>
</evidence>
<feature type="transmembrane region" description="Helical" evidence="6">
    <location>
        <begin position="303"/>
        <end position="326"/>
    </location>
</feature>
<evidence type="ECO:0000259" key="7">
    <source>
        <dbReference type="Pfam" id="PF05486"/>
    </source>
</evidence>
<feature type="region of interest" description="Disordered" evidence="5">
    <location>
        <begin position="711"/>
        <end position="784"/>
    </location>
</feature>
<dbReference type="InterPro" id="IPR001046">
    <property type="entry name" value="NRAMP_fam"/>
</dbReference>
<feature type="transmembrane region" description="Helical" evidence="6">
    <location>
        <begin position="367"/>
        <end position="389"/>
    </location>
</feature>
<dbReference type="NCBIfam" id="TIGR01197">
    <property type="entry name" value="nramp"/>
    <property type="match status" value="1"/>
</dbReference>
<evidence type="ECO:0000256" key="1">
    <source>
        <dbReference type="ARBA" id="ARBA00004141"/>
    </source>
</evidence>
<dbReference type="PANTHER" id="PTHR11706">
    <property type="entry name" value="SOLUTE CARRIER PROTEIN FAMILY 11 MEMBER"/>
    <property type="match status" value="1"/>
</dbReference>
<dbReference type="EMBL" id="CP076661">
    <property type="protein sequence ID" value="QWU86506.1"/>
    <property type="molecule type" value="Genomic_DNA"/>
</dbReference>